<name>A0A964XMV9_9ACTN</name>
<dbReference type="Proteomes" id="UP000598297">
    <property type="component" value="Unassembled WGS sequence"/>
</dbReference>
<evidence type="ECO:0000313" key="1">
    <source>
        <dbReference type="EMBL" id="NBE54805.1"/>
    </source>
</evidence>
<dbReference type="OrthoDB" id="4309362at2"/>
<proteinExistence type="predicted"/>
<keyword evidence="2" id="KW-1185">Reference proteome</keyword>
<evidence type="ECO:0000313" key="2">
    <source>
        <dbReference type="Proteomes" id="UP000598297"/>
    </source>
</evidence>
<dbReference type="Pfam" id="PF19374">
    <property type="entry name" value="DUF5949"/>
    <property type="match status" value="1"/>
</dbReference>
<dbReference type="AlphaFoldDB" id="A0A964XMV9"/>
<dbReference type="EMBL" id="JAAAHS010000251">
    <property type="protein sequence ID" value="NBE54805.1"/>
    <property type="molecule type" value="Genomic_DNA"/>
</dbReference>
<protein>
    <submittedName>
        <fullName evidence="1">Uncharacterized protein</fullName>
    </submittedName>
</protein>
<gene>
    <name evidence="1" type="ORF">GUY60_25935</name>
</gene>
<comment type="caution">
    <text evidence="1">The sequence shown here is derived from an EMBL/GenBank/DDBJ whole genome shotgun (WGS) entry which is preliminary data.</text>
</comment>
<dbReference type="RefSeq" id="WP_161701970.1">
    <property type="nucleotide sequence ID" value="NZ_JAAAHS010000251.1"/>
</dbReference>
<dbReference type="InterPro" id="IPR045993">
    <property type="entry name" value="DUF5949"/>
</dbReference>
<reference evidence="1" key="1">
    <citation type="submission" date="2020-01" db="EMBL/GenBank/DDBJ databases">
        <title>Whole-genome analyses of novel actinobacteria.</title>
        <authorList>
            <person name="Sahin N."/>
        </authorList>
    </citation>
    <scope>NUCLEOTIDE SEQUENCE</scope>
    <source>
        <strain evidence="1">YC537</strain>
    </source>
</reference>
<organism evidence="1 2">
    <name type="scientific">Streptomyces boluensis</name>
    <dbReference type="NCBI Taxonomy" id="1775135"/>
    <lineage>
        <taxon>Bacteria</taxon>
        <taxon>Bacillati</taxon>
        <taxon>Actinomycetota</taxon>
        <taxon>Actinomycetes</taxon>
        <taxon>Kitasatosporales</taxon>
        <taxon>Streptomycetaceae</taxon>
        <taxon>Streptomyces</taxon>
    </lineage>
</organism>
<sequence length="163" mass="16923">MVETQTAPSGNQFSLGTMSILAWIGAPEEGHQTPYLLAYTLGDGANGAAENEAAVAGLAQSLTLSLDGTMTDGSRPGFPVRLLVEGGQAVLSMQGLNAQCVAPPEWLDAVQEGASVHFVLSTRAWPQAVPGQELSADTFRAYVGDETVLGSAAHCLLPVSKLR</sequence>
<accession>A0A964XMV9</accession>